<dbReference type="EMBL" id="JAHIBW010000014">
    <property type="protein sequence ID" value="KAG7304681.1"/>
    <property type="molecule type" value="Genomic_DNA"/>
</dbReference>
<evidence type="ECO:0000313" key="1">
    <source>
        <dbReference type="EMBL" id="KAG7304681.1"/>
    </source>
</evidence>
<protein>
    <submittedName>
        <fullName evidence="1">Uncharacterized protein</fullName>
    </submittedName>
</protein>
<comment type="caution">
    <text evidence="1">The sequence shown here is derived from an EMBL/GenBank/DDBJ whole genome shotgun (WGS) entry which is preliminary data.</text>
</comment>
<dbReference type="Proteomes" id="UP000823941">
    <property type="component" value="Chromosome 14"/>
</dbReference>
<keyword evidence="2" id="KW-1185">Reference proteome</keyword>
<sequence>MSTSSGADSQRKNSSERKPLPFEEVYKHLPSLVSATKAKMSYPRFVAFLYSHFGVEVPHHNGVLGPSSTRDALEISSYTASTSVSECAEVGAYNCTTFKEYLSVSLSTRYATRFDTLLISTTLLTRVLLMRNPTPPWDSWSPS</sequence>
<accession>A0ABQ7QHJ3</accession>
<proteinExistence type="predicted"/>
<evidence type="ECO:0000313" key="2">
    <source>
        <dbReference type="Proteomes" id="UP000823941"/>
    </source>
</evidence>
<organism evidence="1 2">
    <name type="scientific">Plutella xylostella</name>
    <name type="common">Diamondback moth</name>
    <name type="synonym">Plutella maculipennis</name>
    <dbReference type="NCBI Taxonomy" id="51655"/>
    <lineage>
        <taxon>Eukaryota</taxon>
        <taxon>Metazoa</taxon>
        <taxon>Ecdysozoa</taxon>
        <taxon>Arthropoda</taxon>
        <taxon>Hexapoda</taxon>
        <taxon>Insecta</taxon>
        <taxon>Pterygota</taxon>
        <taxon>Neoptera</taxon>
        <taxon>Endopterygota</taxon>
        <taxon>Lepidoptera</taxon>
        <taxon>Glossata</taxon>
        <taxon>Ditrysia</taxon>
        <taxon>Yponomeutoidea</taxon>
        <taxon>Plutellidae</taxon>
        <taxon>Plutella</taxon>
    </lineage>
</organism>
<name>A0ABQ7QHJ3_PLUXY</name>
<gene>
    <name evidence="1" type="ORF">JYU34_010027</name>
</gene>
<reference evidence="1 2" key="1">
    <citation type="submission" date="2021-06" db="EMBL/GenBank/DDBJ databases">
        <title>A haploid diamondback moth (Plutella xylostella L.) genome assembly resolves 31 chromosomes and identifies a diamide resistance mutation.</title>
        <authorList>
            <person name="Ward C.M."/>
            <person name="Perry K.D."/>
            <person name="Baker G."/>
            <person name="Powis K."/>
            <person name="Heckel D.G."/>
            <person name="Baxter S.W."/>
        </authorList>
    </citation>
    <scope>NUCLEOTIDE SEQUENCE [LARGE SCALE GENOMIC DNA]</scope>
    <source>
        <strain evidence="1 2">LV</strain>
        <tissue evidence="1">Single pupa</tissue>
    </source>
</reference>